<protein>
    <submittedName>
        <fullName evidence="2">Uncharacterized protein</fullName>
    </submittedName>
</protein>
<sequence>MTTIHQIRGKVPADSPLRALAGKTVTAPAGTPSEVAARVTEMRLARIDPVILAARHIPWTPIVLAGAGAVLVDVAVILAAILGGHNLIAWTAAGVGLVLGLLLLVACIHLQMDR</sequence>
<dbReference type="Proteomes" id="UP000622245">
    <property type="component" value="Unassembled WGS sequence"/>
</dbReference>
<comment type="caution">
    <text evidence="2">The sequence shown here is derived from an EMBL/GenBank/DDBJ whole genome shotgun (WGS) entry which is preliminary data.</text>
</comment>
<organism evidence="2 3">
    <name type="scientific">Micromonospora tarensis</name>
    <dbReference type="NCBI Taxonomy" id="2806100"/>
    <lineage>
        <taxon>Bacteria</taxon>
        <taxon>Bacillati</taxon>
        <taxon>Actinomycetota</taxon>
        <taxon>Actinomycetes</taxon>
        <taxon>Micromonosporales</taxon>
        <taxon>Micromonosporaceae</taxon>
        <taxon>Micromonospora</taxon>
    </lineage>
</organism>
<evidence type="ECO:0000256" key="1">
    <source>
        <dbReference type="SAM" id="Phobius"/>
    </source>
</evidence>
<evidence type="ECO:0000313" key="3">
    <source>
        <dbReference type="Proteomes" id="UP000622245"/>
    </source>
</evidence>
<keyword evidence="1" id="KW-0472">Membrane</keyword>
<proteinExistence type="predicted"/>
<evidence type="ECO:0000313" key="2">
    <source>
        <dbReference type="EMBL" id="MBM0275078.1"/>
    </source>
</evidence>
<accession>A0ABS1YCE9</accession>
<reference evidence="2 3" key="1">
    <citation type="submission" date="2021-01" db="EMBL/GenBank/DDBJ databases">
        <title>Draft genome sequence of Micromonospora sp. strain STR1s_6.</title>
        <authorList>
            <person name="Karlyshev A."/>
            <person name="Jawad R."/>
        </authorList>
    </citation>
    <scope>NUCLEOTIDE SEQUENCE [LARGE SCALE GENOMIC DNA]</scope>
    <source>
        <strain evidence="2 3">STR1S-6</strain>
    </source>
</reference>
<keyword evidence="1" id="KW-1133">Transmembrane helix</keyword>
<feature type="transmembrane region" description="Helical" evidence="1">
    <location>
        <begin position="62"/>
        <end position="82"/>
    </location>
</feature>
<keyword evidence="3" id="KW-1185">Reference proteome</keyword>
<name>A0ABS1YCE9_9ACTN</name>
<dbReference type="EMBL" id="JAEVHL010000017">
    <property type="protein sequence ID" value="MBM0275078.1"/>
    <property type="molecule type" value="Genomic_DNA"/>
</dbReference>
<feature type="transmembrane region" description="Helical" evidence="1">
    <location>
        <begin position="88"/>
        <end position="110"/>
    </location>
</feature>
<gene>
    <name evidence="2" type="ORF">JM949_06215</name>
</gene>
<dbReference type="RefSeq" id="WP_203147484.1">
    <property type="nucleotide sequence ID" value="NZ_JAEVHL010000017.1"/>
</dbReference>
<keyword evidence="1" id="KW-0812">Transmembrane</keyword>